<organism evidence="5 6">
    <name type="scientific">Propylenella binzhouense</name>
    <dbReference type="NCBI Taxonomy" id="2555902"/>
    <lineage>
        <taxon>Bacteria</taxon>
        <taxon>Pseudomonadati</taxon>
        <taxon>Pseudomonadota</taxon>
        <taxon>Alphaproteobacteria</taxon>
        <taxon>Hyphomicrobiales</taxon>
        <taxon>Propylenellaceae</taxon>
        <taxon>Propylenella</taxon>
    </lineage>
</organism>
<dbReference type="GO" id="GO:1990063">
    <property type="term" value="C:Bam protein complex"/>
    <property type="evidence" value="ECO:0007669"/>
    <property type="project" value="TreeGrafter"/>
</dbReference>
<evidence type="ECO:0000313" key="5">
    <source>
        <dbReference type="EMBL" id="MYZ48477.1"/>
    </source>
</evidence>
<dbReference type="PROSITE" id="PS51257">
    <property type="entry name" value="PROKAR_LIPOPROTEIN"/>
    <property type="match status" value="1"/>
</dbReference>
<comment type="caution">
    <text evidence="5">The sequence shown here is derived from an EMBL/GenBank/DDBJ whole genome shotgun (WGS) entry which is preliminary data.</text>
</comment>
<keyword evidence="1" id="KW-0732">Signal</keyword>
<dbReference type="InterPro" id="IPR037873">
    <property type="entry name" value="BamE-like"/>
</dbReference>
<protein>
    <submittedName>
        <fullName evidence="5">Outer membrane protein assembly factor BamE</fullName>
    </submittedName>
</protein>
<dbReference type="RefSeq" id="WP_161140853.1">
    <property type="nucleotide sequence ID" value="NZ_SPKJ01000039.1"/>
</dbReference>
<proteinExistence type="predicted"/>
<gene>
    <name evidence="5" type="ORF">E4O86_12230</name>
</gene>
<name>A0A964T6T6_9HYPH</name>
<evidence type="ECO:0000259" key="4">
    <source>
        <dbReference type="Pfam" id="PF04355"/>
    </source>
</evidence>
<keyword evidence="6" id="KW-1185">Reference proteome</keyword>
<keyword evidence="2" id="KW-0472">Membrane</keyword>
<dbReference type="AlphaFoldDB" id="A0A964T6T6"/>
<reference evidence="5" key="1">
    <citation type="submission" date="2019-03" db="EMBL/GenBank/DDBJ databases">
        <title>Afifella sp. nov., isolated from activated sludge.</title>
        <authorList>
            <person name="Li Q."/>
            <person name="Liu Y."/>
        </authorList>
    </citation>
    <scope>NUCLEOTIDE SEQUENCE</scope>
    <source>
        <strain evidence="5">L72</strain>
    </source>
</reference>
<dbReference type="InterPro" id="IPR007450">
    <property type="entry name" value="BamE_dom"/>
</dbReference>
<dbReference type="OrthoDB" id="9808313at2"/>
<dbReference type="GO" id="GO:0051205">
    <property type="term" value="P:protein insertion into membrane"/>
    <property type="evidence" value="ECO:0007669"/>
    <property type="project" value="TreeGrafter"/>
</dbReference>
<dbReference type="EMBL" id="SPKJ01000039">
    <property type="protein sequence ID" value="MYZ48477.1"/>
    <property type="molecule type" value="Genomic_DNA"/>
</dbReference>
<evidence type="ECO:0000256" key="2">
    <source>
        <dbReference type="ARBA" id="ARBA00023136"/>
    </source>
</evidence>
<dbReference type="Gene3D" id="3.30.1450.10">
    <property type="match status" value="1"/>
</dbReference>
<evidence type="ECO:0000256" key="3">
    <source>
        <dbReference type="ARBA" id="ARBA00023237"/>
    </source>
</evidence>
<dbReference type="PANTHER" id="PTHR37482">
    <property type="entry name" value="OUTER MEMBRANE PROTEIN ASSEMBLY FACTOR BAME"/>
    <property type="match status" value="1"/>
</dbReference>
<accession>A0A964T6T6</accession>
<dbReference type="GO" id="GO:0043165">
    <property type="term" value="P:Gram-negative-bacterium-type cell outer membrane assembly"/>
    <property type="evidence" value="ECO:0007669"/>
    <property type="project" value="TreeGrafter"/>
</dbReference>
<feature type="domain" description="Outer membrane protein assembly factor BamE" evidence="4">
    <location>
        <begin position="37"/>
        <end position="112"/>
    </location>
</feature>
<dbReference type="Pfam" id="PF04355">
    <property type="entry name" value="BamE"/>
    <property type="match status" value="1"/>
</dbReference>
<dbReference type="Proteomes" id="UP000773614">
    <property type="component" value="Unassembled WGS sequence"/>
</dbReference>
<dbReference type="PANTHER" id="PTHR37482:SF1">
    <property type="entry name" value="OUTER MEMBRANE PROTEIN ASSEMBLY FACTOR BAME"/>
    <property type="match status" value="1"/>
</dbReference>
<keyword evidence="3" id="KW-0998">Cell outer membrane</keyword>
<sequence length="154" mass="16588">MFSMIARTGFFKTAAAAATLFASTLLTGCIGETFHRGYVMSQTAIEQVPIGAPREQVLVALGTPSTTADFGGEAFYYISQTASRPVAFMNPHIVDQHVLAVYFDENQQVRQIADYGLKDGRVFDFVAQTTPTAGKDFSFISQLLSAAGNFGAVQ</sequence>
<dbReference type="InterPro" id="IPR026592">
    <property type="entry name" value="BamE"/>
</dbReference>
<evidence type="ECO:0000256" key="1">
    <source>
        <dbReference type="ARBA" id="ARBA00022729"/>
    </source>
</evidence>
<dbReference type="GO" id="GO:0030674">
    <property type="term" value="F:protein-macromolecule adaptor activity"/>
    <property type="evidence" value="ECO:0007669"/>
    <property type="project" value="TreeGrafter"/>
</dbReference>
<evidence type="ECO:0000313" key="6">
    <source>
        <dbReference type="Proteomes" id="UP000773614"/>
    </source>
</evidence>